<evidence type="ECO:0000313" key="3">
    <source>
        <dbReference type="EMBL" id="STO07757.1"/>
    </source>
</evidence>
<dbReference type="Pfam" id="PF07319">
    <property type="entry name" value="DnaI_N"/>
    <property type="match status" value="1"/>
</dbReference>
<dbReference type="EMBL" id="UGGP01000001">
    <property type="protein sequence ID" value="STO07757.1"/>
    <property type="molecule type" value="Genomic_DNA"/>
</dbReference>
<dbReference type="GO" id="GO:0006260">
    <property type="term" value="P:DNA replication"/>
    <property type="evidence" value="ECO:0007669"/>
    <property type="project" value="TreeGrafter"/>
</dbReference>
<evidence type="ECO:0000313" key="4">
    <source>
        <dbReference type="Proteomes" id="UP000254060"/>
    </source>
</evidence>
<proteinExistence type="predicted"/>
<feature type="domain" description="Primosomal DnaI N-terminal" evidence="2">
    <location>
        <begin position="1"/>
        <end position="93"/>
    </location>
</feature>
<dbReference type="PANTHER" id="PTHR30050:SF8">
    <property type="entry name" value="PRIMOSOMAL PROTEIN DNAI"/>
    <property type="match status" value="1"/>
</dbReference>
<dbReference type="STRING" id="1397694.GCA_000702585_01620"/>
<dbReference type="InterPro" id="IPR009928">
    <property type="entry name" value="DnaI_N"/>
</dbReference>
<dbReference type="RefSeq" id="WP_024371394.1">
    <property type="nucleotide sequence ID" value="NZ_UGGP01000001.1"/>
</dbReference>
<organism evidence="3 4">
    <name type="scientific">Exiguobacterium aurantiacum</name>
    <dbReference type="NCBI Taxonomy" id="33987"/>
    <lineage>
        <taxon>Bacteria</taxon>
        <taxon>Bacillati</taxon>
        <taxon>Bacillota</taxon>
        <taxon>Bacilli</taxon>
        <taxon>Bacillales</taxon>
        <taxon>Bacillales Family XII. Incertae Sedis</taxon>
        <taxon>Exiguobacterium</taxon>
    </lineage>
</organism>
<dbReference type="NCBIfam" id="NF006505">
    <property type="entry name" value="PRK08939.1"/>
    <property type="match status" value="1"/>
</dbReference>
<gene>
    <name evidence="3" type="primary">dnaI</name>
    <name evidence="3" type="ORF">NCTC13163_01112</name>
</gene>
<accession>A0A377FSG1</accession>
<dbReference type="PANTHER" id="PTHR30050">
    <property type="entry name" value="CHROMOSOMAL REPLICATION INITIATOR PROTEIN DNAA"/>
    <property type="match status" value="1"/>
</dbReference>
<dbReference type="SUPFAM" id="SSF52540">
    <property type="entry name" value="P-loop containing nucleoside triphosphate hydrolases"/>
    <property type="match status" value="1"/>
</dbReference>
<dbReference type="Proteomes" id="UP000254060">
    <property type="component" value="Unassembled WGS sequence"/>
</dbReference>
<dbReference type="InterPro" id="IPR013317">
    <property type="entry name" value="DnaA_dom"/>
</dbReference>
<feature type="domain" description="Chromosomal replication initiator protein DnaA ATPAse" evidence="1">
    <location>
        <begin position="135"/>
        <end position="242"/>
    </location>
</feature>
<protein>
    <submittedName>
        <fullName evidence="3">Primosomal protein DnaI</fullName>
    </submittedName>
</protein>
<dbReference type="Gene3D" id="3.40.50.300">
    <property type="entry name" value="P-loop containing nucleotide triphosphate hydrolases"/>
    <property type="match status" value="1"/>
</dbReference>
<sequence length="304" mass="35029">MERINQTLAQMMNRKEVREAYESIRRRTLEHPGIIAFLRAHPELDESAIEIGFTKLSEYAEQMDGKKLVEEHAVIPGHQPVLYVDLGQVAIRYEETVKHRQARRQKEMDRKFKSLFLPEEVREASFDSFDWSDDARKIALREAMRFVSGMKTGQKVNGLYLHGSFGVGKTYLLAAIANELKVADIETILVHAPGFVSEAKRKIRTDSFDSFLTSFQHVPVLLIDDIGAEAISPWVRDELFGIILQYRMMHRLPTLYSSNFSGEELETHFSIDGSPQNKMKAQRLMQRISTTTTQIELKGENRRR</sequence>
<evidence type="ECO:0000259" key="1">
    <source>
        <dbReference type="Pfam" id="PF00308"/>
    </source>
</evidence>
<evidence type="ECO:0000259" key="2">
    <source>
        <dbReference type="Pfam" id="PF07319"/>
    </source>
</evidence>
<dbReference type="CDD" id="cd00009">
    <property type="entry name" value="AAA"/>
    <property type="match status" value="1"/>
</dbReference>
<dbReference type="OrthoDB" id="61127at2"/>
<name>A0A377FSG1_9BACL</name>
<dbReference type="Pfam" id="PF00308">
    <property type="entry name" value="Bac_DnaA"/>
    <property type="match status" value="1"/>
</dbReference>
<dbReference type="AlphaFoldDB" id="A0A377FSG1"/>
<reference evidence="3 4" key="1">
    <citation type="submission" date="2018-06" db="EMBL/GenBank/DDBJ databases">
        <authorList>
            <consortium name="Pathogen Informatics"/>
            <person name="Doyle S."/>
        </authorList>
    </citation>
    <scope>NUCLEOTIDE SEQUENCE [LARGE SCALE GENOMIC DNA]</scope>
    <source>
        <strain evidence="3 4">NCTC13163</strain>
    </source>
</reference>
<dbReference type="InterPro" id="IPR027417">
    <property type="entry name" value="P-loop_NTPase"/>
</dbReference>